<dbReference type="Proteomes" id="UP001642540">
    <property type="component" value="Unassembled WGS sequence"/>
</dbReference>
<accession>A0ABP1RXU1</accession>
<feature type="chain" id="PRO_5046217025" evidence="1">
    <location>
        <begin position="27"/>
        <end position="181"/>
    </location>
</feature>
<proteinExistence type="predicted"/>
<gene>
    <name evidence="2" type="ORF">ODALV1_LOCUS27434</name>
</gene>
<comment type="caution">
    <text evidence="2">The sequence shown here is derived from an EMBL/GenBank/DDBJ whole genome shotgun (WGS) entry which is preliminary data.</text>
</comment>
<keyword evidence="3" id="KW-1185">Reference proteome</keyword>
<feature type="signal peptide" evidence="1">
    <location>
        <begin position="1"/>
        <end position="26"/>
    </location>
</feature>
<evidence type="ECO:0000313" key="2">
    <source>
        <dbReference type="EMBL" id="CAL8138583.1"/>
    </source>
</evidence>
<sequence length="181" mass="21162">MYRRYFDLLLMFIPIAIGNFFQTANCQEWFIQTFVRVVKETNSHITDINGASIILTCEAVDKLNTYKSMTCRKNLINYENAPSHFQFLEDQKNEILCDGDKIKEYRSSFLPHSKLQLLEEMRKVSCQLELKDITIYNIPEEFKMLLQVEHSILCINRACNLLGNGWAAPFFAMIPLVVNMF</sequence>
<organism evidence="2 3">
    <name type="scientific">Orchesella dallaii</name>
    <dbReference type="NCBI Taxonomy" id="48710"/>
    <lineage>
        <taxon>Eukaryota</taxon>
        <taxon>Metazoa</taxon>
        <taxon>Ecdysozoa</taxon>
        <taxon>Arthropoda</taxon>
        <taxon>Hexapoda</taxon>
        <taxon>Collembola</taxon>
        <taxon>Entomobryomorpha</taxon>
        <taxon>Entomobryoidea</taxon>
        <taxon>Orchesellidae</taxon>
        <taxon>Orchesellinae</taxon>
        <taxon>Orchesella</taxon>
    </lineage>
</organism>
<dbReference type="EMBL" id="CAXLJM020000124">
    <property type="protein sequence ID" value="CAL8138583.1"/>
    <property type="molecule type" value="Genomic_DNA"/>
</dbReference>
<keyword evidence="1" id="KW-0732">Signal</keyword>
<evidence type="ECO:0000256" key="1">
    <source>
        <dbReference type="SAM" id="SignalP"/>
    </source>
</evidence>
<protein>
    <submittedName>
        <fullName evidence="2">Uncharacterized protein</fullName>
    </submittedName>
</protein>
<name>A0ABP1RXU1_9HEXA</name>
<evidence type="ECO:0000313" key="3">
    <source>
        <dbReference type="Proteomes" id="UP001642540"/>
    </source>
</evidence>
<reference evidence="2 3" key="1">
    <citation type="submission" date="2024-08" db="EMBL/GenBank/DDBJ databases">
        <authorList>
            <person name="Cucini C."/>
            <person name="Frati F."/>
        </authorList>
    </citation>
    <scope>NUCLEOTIDE SEQUENCE [LARGE SCALE GENOMIC DNA]</scope>
</reference>